<comment type="caution">
    <text evidence="8">The sequence shown here is derived from an EMBL/GenBank/DDBJ whole genome shotgun (WGS) entry which is preliminary data.</text>
</comment>
<feature type="domain" description="ABC3 transporter permease C-terminal" evidence="7">
    <location>
        <begin position="359"/>
        <end position="502"/>
    </location>
</feature>
<accession>A0A1L8QUS3</accession>
<feature type="transmembrane region" description="Helical" evidence="6">
    <location>
        <begin position="399"/>
        <end position="426"/>
    </location>
</feature>
<gene>
    <name evidence="8" type="ORF">RU93_GL001721</name>
</gene>
<evidence type="ECO:0000256" key="4">
    <source>
        <dbReference type="ARBA" id="ARBA00022989"/>
    </source>
</evidence>
<dbReference type="AlphaFoldDB" id="A0A1L8QUS3"/>
<evidence type="ECO:0000259" key="7">
    <source>
        <dbReference type="Pfam" id="PF02687"/>
    </source>
</evidence>
<keyword evidence="4 6" id="KW-1133">Transmembrane helix</keyword>
<evidence type="ECO:0000313" key="8">
    <source>
        <dbReference type="EMBL" id="OJG11234.1"/>
    </source>
</evidence>
<keyword evidence="5 6" id="KW-0472">Membrane</keyword>
<sequence length="507" mass="56634">MNFWQRGLKSVTRRKGRSFILFLVIFILGNVIAGAVSIQQSTKNVEIETKKQMGAQATIDMDYEQFDKDYNANPEKFEDDSEWFSAPSLKELEAVGQLPYVKFFDYSIPGYMGTNKVKAYSPEDGSVSYGGAAKYQFNLKGVNRKEIVDAEEGYIKIVEGSTFSDKDITDGTQHVIISKEVAELNNLSVGDQLVFDVTGEYYNEEDVMREDEGTDEGEMTDDGGLNEPEVITFDFPTEVVGIFTVVKKEETKEKTPEEVSNESWQAMEQINTIYAPNKLVQSLNAQMQEKIWKMPLEDVAGNEYYQSTYILNSIDDLEAFREEANALITKEYYHVVASSDQYDQIAGGMQKLGKISGYVVIIAVAAALMIISLIVLLFLRDRKHELGIYLSLGESRAKIIGQILVELLLTSALALILSLITGNLLASGISGSLLQMDWLNGAQNGVMYYGNMMGNNITTEEIQNAYNVTFSLGYIVSYLLIGLGTVLLSVIVPLLYILRLNPKKIMM</sequence>
<dbReference type="Pfam" id="PF02687">
    <property type="entry name" value="FtsX"/>
    <property type="match status" value="1"/>
</dbReference>
<evidence type="ECO:0000256" key="1">
    <source>
        <dbReference type="ARBA" id="ARBA00004651"/>
    </source>
</evidence>
<keyword evidence="3 6" id="KW-0812">Transmembrane</keyword>
<dbReference type="Proteomes" id="UP000182149">
    <property type="component" value="Unassembled WGS sequence"/>
</dbReference>
<dbReference type="GO" id="GO:0022857">
    <property type="term" value="F:transmembrane transporter activity"/>
    <property type="evidence" value="ECO:0007669"/>
    <property type="project" value="TreeGrafter"/>
</dbReference>
<organism evidence="8 9">
    <name type="scientific">Enterococcus aquimarinus</name>
    <dbReference type="NCBI Taxonomy" id="328396"/>
    <lineage>
        <taxon>Bacteria</taxon>
        <taxon>Bacillati</taxon>
        <taxon>Bacillota</taxon>
        <taxon>Bacilli</taxon>
        <taxon>Lactobacillales</taxon>
        <taxon>Enterococcaceae</taxon>
        <taxon>Enterococcus</taxon>
    </lineage>
</organism>
<dbReference type="PANTHER" id="PTHR30572">
    <property type="entry name" value="MEMBRANE COMPONENT OF TRANSPORTER-RELATED"/>
    <property type="match status" value="1"/>
</dbReference>
<keyword evidence="9" id="KW-1185">Reference proteome</keyword>
<keyword evidence="2" id="KW-1003">Cell membrane</keyword>
<dbReference type="PANTHER" id="PTHR30572:SF9">
    <property type="entry name" value="ABC TRANSPORTER PERMEASE PROTEIN"/>
    <property type="match status" value="1"/>
</dbReference>
<evidence type="ECO:0000256" key="5">
    <source>
        <dbReference type="ARBA" id="ARBA00023136"/>
    </source>
</evidence>
<protein>
    <recommendedName>
        <fullName evidence="7">ABC3 transporter permease C-terminal domain-containing protein</fullName>
    </recommendedName>
</protein>
<evidence type="ECO:0000256" key="2">
    <source>
        <dbReference type="ARBA" id="ARBA00022475"/>
    </source>
</evidence>
<feature type="transmembrane region" description="Helical" evidence="6">
    <location>
        <begin position="355"/>
        <end position="379"/>
    </location>
</feature>
<evidence type="ECO:0000256" key="3">
    <source>
        <dbReference type="ARBA" id="ARBA00022692"/>
    </source>
</evidence>
<dbReference type="OrthoDB" id="9812886at2"/>
<dbReference type="RefSeq" id="WP_071874436.1">
    <property type="nucleotide sequence ID" value="NZ_JBHSHF010000020.1"/>
</dbReference>
<dbReference type="InterPro" id="IPR050250">
    <property type="entry name" value="Macrolide_Exporter_MacB"/>
</dbReference>
<evidence type="ECO:0000313" key="9">
    <source>
        <dbReference type="Proteomes" id="UP000182149"/>
    </source>
</evidence>
<proteinExistence type="predicted"/>
<comment type="subcellular location">
    <subcellularLocation>
        <location evidence="1">Cell membrane</location>
        <topology evidence="1">Multi-pass membrane protein</topology>
    </subcellularLocation>
</comment>
<dbReference type="InterPro" id="IPR003838">
    <property type="entry name" value="ABC3_permease_C"/>
</dbReference>
<evidence type="ECO:0000256" key="6">
    <source>
        <dbReference type="SAM" id="Phobius"/>
    </source>
</evidence>
<reference evidence="8 9" key="1">
    <citation type="submission" date="2014-12" db="EMBL/GenBank/DDBJ databases">
        <title>Draft genome sequences of 29 type strains of Enterococci.</title>
        <authorList>
            <person name="Zhong Z."/>
            <person name="Sun Z."/>
            <person name="Liu W."/>
            <person name="Zhang W."/>
            <person name="Zhang H."/>
        </authorList>
    </citation>
    <scope>NUCLEOTIDE SEQUENCE [LARGE SCALE GENOMIC DNA]</scope>
    <source>
        <strain evidence="8 9">DSM 17690</strain>
    </source>
</reference>
<dbReference type="STRING" id="328396.RU93_GL001721"/>
<dbReference type="GO" id="GO:0005886">
    <property type="term" value="C:plasma membrane"/>
    <property type="evidence" value="ECO:0007669"/>
    <property type="project" value="UniProtKB-SubCell"/>
</dbReference>
<feature type="transmembrane region" description="Helical" evidence="6">
    <location>
        <begin position="475"/>
        <end position="498"/>
    </location>
</feature>
<dbReference type="EMBL" id="JXKD01000004">
    <property type="protein sequence ID" value="OJG11234.1"/>
    <property type="molecule type" value="Genomic_DNA"/>
</dbReference>
<name>A0A1L8QUS3_9ENTE</name>